<name>A0AA95KCQ0_9GAMM</name>
<dbReference type="KEGG" id="tdu:QJT80_09310"/>
<accession>A0AA95KCQ0</accession>
<dbReference type="Pfam" id="PF05768">
    <property type="entry name" value="Glrx-like"/>
    <property type="match status" value="1"/>
</dbReference>
<dbReference type="Gene3D" id="3.40.30.10">
    <property type="entry name" value="Glutaredoxin"/>
    <property type="match status" value="1"/>
</dbReference>
<gene>
    <name evidence="1" type="ORF">QJT80_09310</name>
</gene>
<sequence length="85" mass="9853">MQGNEAKFCLTVYHRHGCHLCDEMVALLSEYQDELNFTMQLVDIDEDAALKARFHVDIPVVAFGEQILFWHFFNEASLRQALQHG</sequence>
<reference evidence="1" key="2">
    <citation type="submission" date="2023-04" db="EMBL/GenBank/DDBJ databases">
        <authorList>
            <person name="Beletskiy A.V."/>
            <person name="Mardanov A.V."/>
            <person name="Ravin N.V."/>
        </authorList>
    </citation>
    <scope>NUCLEOTIDE SEQUENCE</scope>
    <source>
        <strain evidence="1">GKL-01</strain>
    </source>
</reference>
<protein>
    <submittedName>
        <fullName evidence="1">Glutaredoxin family protein</fullName>
    </submittedName>
</protein>
<dbReference type="PANTHER" id="PTHR33558:SF1">
    <property type="entry name" value="GLUTAREDOXIN-LIKE PROTEIN C5ORF63 HOMOLOG"/>
    <property type="match status" value="1"/>
</dbReference>
<dbReference type="PANTHER" id="PTHR33558">
    <property type="entry name" value="GLUTAREDOXIN-LIKE PROTEIN C5ORF63 HOMOLOG"/>
    <property type="match status" value="1"/>
</dbReference>
<dbReference type="Proteomes" id="UP001300672">
    <property type="component" value="Chromosome"/>
</dbReference>
<dbReference type="InterPro" id="IPR008554">
    <property type="entry name" value="Glutaredoxin-like"/>
</dbReference>
<dbReference type="InterPro" id="IPR036249">
    <property type="entry name" value="Thioredoxin-like_sf"/>
</dbReference>
<dbReference type="EMBL" id="CP124755">
    <property type="protein sequence ID" value="WGZ89699.1"/>
    <property type="molecule type" value="Genomic_DNA"/>
</dbReference>
<dbReference type="SUPFAM" id="SSF52833">
    <property type="entry name" value="Thioredoxin-like"/>
    <property type="match status" value="1"/>
</dbReference>
<organism evidence="1">
    <name type="scientific">Candidatus Thiocaldithrix dubininis</name>
    <dbReference type="NCBI Taxonomy" id="3080823"/>
    <lineage>
        <taxon>Bacteria</taxon>
        <taxon>Pseudomonadati</taxon>
        <taxon>Pseudomonadota</taxon>
        <taxon>Gammaproteobacteria</taxon>
        <taxon>Thiotrichales</taxon>
        <taxon>Thiotrichaceae</taxon>
        <taxon>Candidatus Thiocaldithrix</taxon>
    </lineage>
</organism>
<evidence type="ECO:0000313" key="1">
    <source>
        <dbReference type="EMBL" id="WGZ89699.1"/>
    </source>
</evidence>
<reference evidence="1" key="1">
    <citation type="journal article" date="2023" name="Int. J. Mol. Sci.">
        <title>Metagenomics Revealed a New Genus 'Candidatus Thiocaldithrix dubininis' gen. nov., sp. nov. and a New Species 'Candidatus Thiothrix putei' sp. nov. in the Family Thiotrichaceae, Some Members of Which Have Traits of Both Na+- and H+-Motive Energetics.</title>
        <authorList>
            <person name="Ravin N.V."/>
            <person name="Muntyan M.S."/>
            <person name="Smolyakov D.D."/>
            <person name="Rudenko T.S."/>
            <person name="Beletsky A.V."/>
            <person name="Mardanov A.V."/>
            <person name="Grabovich M.Y."/>
        </authorList>
    </citation>
    <scope>NUCLEOTIDE SEQUENCE</scope>
    <source>
        <strain evidence="1">GKL-01</strain>
    </source>
</reference>
<proteinExistence type="predicted"/>
<dbReference type="InterPro" id="IPR052565">
    <property type="entry name" value="Glutaredoxin-like_YDR286C"/>
</dbReference>
<dbReference type="AlphaFoldDB" id="A0AA95KCQ0"/>